<gene>
    <name evidence="1" type="ORF">NCTC11976_02636</name>
</gene>
<reference evidence="1 2" key="1">
    <citation type="submission" date="2018-12" db="EMBL/GenBank/DDBJ databases">
        <authorList>
            <consortium name="Pathogen Informatics"/>
        </authorList>
    </citation>
    <scope>NUCLEOTIDE SEQUENCE [LARGE SCALE GENOMIC DNA]</scope>
    <source>
        <strain evidence="1 2">NCTC11976</strain>
    </source>
</reference>
<name>A0ABY6T8W4_9GAMM</name>
<keyword evidence="2" id="KW-1185">Reference proteome</keyword>
<organism evidence="1 2">
    <name type="scientific">Legionella cherrii</name>
    <dbReference type="NCBI Taxonomy" id="28084"/>
    <lineage>
        <taxon>Bacteria</taxon>
        <taxon>Pseudomonadati</taxon>
        <taxon>Pseudomonadota</taxon>
        <taxon>Gammaproteobacteria</taxon>
        <taxon>Legionellales</taxon>
        <taxon>Legionellaceae</taxon>
        <taxon>Legionella</taxon>
    </lineage>
</organism>
<proteinExistence type="predicted"/>
<protein>
    <submittedName>
        <fullName evidence="1">Uncharacterized protein</fullName>
    </submittedName>
</protein>
<evidence type="ECO:0000313" key="1">
    <source>
        <dbReference type="EMBL" id="VEB38245.1"/>
    </source>
</evidence>
<accession>A0ABY6T8W4</accession>
<evidence type="ECO:0000313" key="2">
    <source>
        <dbReference type="Proteomes" id="UP000277577"/>
    </source>
</evidence>
<dbReference type="EMBL" id="LR134173">
    <property type="protein sequence ID" value="VEB38245.1"/>
    <property type="molecule type" value="Genomic_DNA"/>
</dbReference>
<sequence length="112" mass="12781">MKIFSPTCGGDAGVRVHYENQYPHLPCGKPTLPIRGEDIPYLSTVTFVFSHRLHQEINDVTRHRESNPGFVQRGHNSLSGLLLTHILLPLKHNKKRVTGNRIQCIHYWGIDC</sequence>
<dbReference type="Proteomes" id="UP000277577">
    <property type="component" value="Chromosome"/>
</dbReference>